<dbReference type="Pfam" id="PF00211">
    <property type="entry name" value="Guanylate_cyc"/>
    <property type="match status" value="1"/>
</dbReference>
<dbReference type="PROSITE" id="PS50125">
    <property type="entry name" value="GUANYLATE_CYCLASE_2"/>
    <property type="match status" value="1"/>
</dbReference>
<dbReference type="Proteomes" id="UP000009222">
    <property type="component" value="Chromosome"/>
</dbReference>
<feature type="transmembrane region" description="Helical" evidence="1">
    <location>
        <begin position="405"/>
        <end position="425"/>
    </location>
</feature>
<proteinExistence type="predicted"/>
<dbReference type="EMBL" id="CP001841">
    <property type="protein sequence ID" value="AEF80865.1"/>
    <property type="molecule type" value="Genomic_DNA"/>
</dbReference>
<evidence type="ECO:0000313" key="4">
    <source>
        <dbReference type="Proteomes" id="UP000009222"/>
    </source>
</evidence>
<evidence type="ECO:0000259" key="2">
    <source>
        <dbReference type="PROSITE" id="PS50125"/>
    </source>
</evidence>
<feature type="domain" description="Guanylate cyclase" evidence="2">
    <location>
        <begin position="467"/>
        <end position="624"/>
    </location>
</feature>
<dbReference type="GO" id="GO:0006171">
    <property type="term" value="P:cAMP biosynthetic process"/>
    <property type="evidence" value="ECO:0007669"/>
    <property type="project" value="TreeGrafter"/>
</dbReference>
<dbReference type="OrthoDB" id="9806704at2"/>
<evidence type="ECO:0000256" key="1">
    <source>
        <dbReference type="SAM" id="Phobius"/>
    </source>
</evidence>
<dbReference type="eggNOG" id="COG2114">
    <property type="taxonomic scope" value="Bacteria"/>
</dbReference>
<dbReference type="InterPro" id="IPR029787">
    <property type="entry name" value="Nucleotide_cyclase"/>
</dbReference>
<dbReference type="SUPFAM" id="SSF55073">
    <property type="entry name" value="Nucleotide cyclase"/>
    <property type="match status" value="1"/>
</dbReference>
<dbReference type="SMART" id="SM00044">
    <property type="entry name" value="CYCc"/>
    <property type="match status" value="1"/>
</dbReference>
<dbReference type="PANTHER" id="PTHR43081">
    <property type="entry name" value="ADENYLATE CYCLASE, TERMINAL-DIFFERENTIATION SPECIFIC-RELATED"/>
    <property type="match status" value="1"/>
</dbReference>
<gene>
    <name evidence="3" type="ordered locus">TREAZ_2174</name>
</gene>
<name>F5Y8T2_LEAAZ</name>
<feature type="transmembrane region" description="Helical" evidence="1">
    <location>
        <begin position="378"/>
        <end position="399"/>
    </location>
</feature>
<reference evidence="4" key="1">
    <citation type="submission" date="2009-12" db="EMBL/GenBank/DDBJ databases">
        <title>Complete sequence of Treponema azotonutricium strain ZAS-9.</title>
        <authorList>
            <person name="Tetu S.G."/>
            <person name="Matson E."/>
            <person name="Ren Q."/>
            <person name="Seshadri R."/>
            <person name="Elbourne L."/>
            <person name="Hassan K.A."/>
            <person name="Durkin A."/>
            <person name="Radune D."/>
            <person name="Mohamoud Y."/>
            <person name="Shay R."/>
            <person name="Jin S."/>
            <person name="Zhang X."/>
            <person name="Lucey K."/>
            <person name="Ballor N.R."/>
            <person name="Ottesen E."/>
            <person name="Rosenthal R."/>
            <person name="Allen A."/>
            <person name="Leadbetter J.R."/>
            <person name="Paulsen I.T."/>
        </authorList>
    </citation>
    <scope>NUCLEOTIDE SEQUENCE [LARGE SCALE GENOMIC DNA]</scope>
    <source>
        <strain evidence="4">ATCC BAA-888 / DSM 13862 / ZAS-9</strain>
    </source>
</reference>
<dbReference type="CDD" id="cd07302">
    <property type="entry name" value="CHD"/>
    <property type="match status" value="1"/>
</dbReference>
<dbReference type="AlphaFoldDB" id="F5Y8T2"/>
<accession>F5Y8T2</accession>
<dbReference type="eggNOG" id="COG4252">
    <property type="taxonomic scope" value="Bacteria"/>
</dbReference>
<sequence>MKQFLAKFHKPLAALVIAVFLCFVAVFGYLHGAFDYVEYKLYDFRVKLFANSSRRSNDIIVVFLDQDSLNWADQNKHWGWPWPRAAYAEIVDYMRLGGAKSIAFDVIFSEPSIYGAADDAAFARASSAYGRVAQGVLFNLQTGITRSWPSGLDKPVFDPRSFGASLGNYSLSEEEGATAGQFPIPELRNSAGVIGSINGKADSDGIFRRMRLFTLFDGRAIPGLSAASLLVTGESKEIIDNPEAKTIEWGNYTIPVDKEGKTLLRFKGDLERYPNYSAMHILQSAEAVARGEEPLLPPENFKDAYVFFGYYAPGLYDIFASPISSLYPGVGAHITMLDNLLTGDFIKQSPQWLDMLLTILPSVLIILLVLFSSRIRLTVSGTVLIFALLFTGSVAVYRFGIWVPMAAPLITAIFAFIVATLYGYATEGSQKRYIKGAFSRYLSPKVIEELIDDPSKLDLGGEKREMTAIFTDIQRFSSISEGLQKEYGEDGPRALVNLLNLYLTEMSNIILENEGTVDKYEGDAIIAFFGAPIWTERHAALACRSAIQMKKKELELKAQIMDPEGAFYSPLGKLIEKGIIRSERPLYTRIGINTGDMVVGNMGTPDKMDYTIMGDAVNLAARLEGVNKQYDTGGILISDFTRNQIGDEFILRGLSRVRVVGKKDPVRLFELLELREEASQALLDMAGLWDKGFKAYESKEFLEAKNVFSTIWQRDNNDTVAKLYLGRCEKFQASPPEPDKWDDGVDNLTEK</sequence>
<dbReference type="STRING" id="545695.TREAZ_2174"/>
<dbReference type="Pfam" id="PF05226">
    <property type="entry name" value="CHASE2"/>
    <property type="match status" value="1"/>
</dbReference>
<reference evidence="3 4" key="2">
    <citation type="journal article" date="2011" name="ISME J.">
        <title>RNA-seq reveals cooperative metabolic interactions between two termite-gut spirochete species in co-culture.</title>
        <authorList>
            <person name="Rosenthal A.Z."/>
            <person name="Matson E.G."/>
            <person name="Eldar A."/>
            <person name="Leadbetter J.R."/>
        </authorList>
    </citation>
    <scope>NUCLEOTIDE SEQUENCE [LARGE SCALE GENOMIC DNA]</scope>
    <source>
        <strain evidence="4">ATCC BAA-888 / DSM 13862 / ZAS-9</strain>
    </source>
</reference>
<dbReference type="HOGENOM" id="CLU_000445_85_1_12"/>
<dbReference type="KEGG" id="taz:TREAZ_2174"/>
<dbReference type="PANTHER" id="PTHR43081:SF1">
    <property type="entry name" value="ADENYLATE CYCLASE, TERMINAL-DIFFERENTIATION SPECIFIC"/>
    <property type="match status" value="1"/>
</dbReference>
<feature type="transmembrane region" description="Helical" evidence="1">
    <location>
        <begin position="352"/>
        <end position="371"/>
    </location>
</feature>
<dbReference type="GO" id="GO:0035556">
    <property type="term" value="P:intracellular signal transduction"/>
    <property type="evidence" value="ECO:0007669"/>
    <property type="project" value="InterPro"/>
</dbReference>
<dbReference type="InterPro" id="IPR007890">
    <property type="entry name" value="CHASE2"/>
</dbReference>
<keyword evidence="1" id="KW-0472">Membrane</keyword>
<dbReference type="InterPro" id="IPR001054">
    <property type="entry name" value="A/G_cyclase"/>
</dbReference>
<evidence type="ECO:0000313" key="3">
    <source>
        <dbReference type="EMBL" id="AEF80865.1"/>
    </source>
</evidence>
<dbReference type="InterPro" id="IPR050697">
    <property type="entry name" value="Adenylyl/Guanylyl_Cyclase_3/4"/>
</dbReference>
<dbReference type="RefSeq" id="WP_015709876.1">
    <property type="nucleotide sequence ID" value="NC_015577.1"/>
</dbReference>
<dbReference type="SMART" id="SM01080">
    <property type="entry name" value="CHASE2"/>
    <property type="match status" value="1"/>
</dbReference>
<dbReference type="Gene3D" id="3.30.70.1230">
    <property type="entry name" value="Nucleotide cyclase"/>
    <property type="match status" value="1"/>
</dbReference>
<organism evidence="3 4">
    <name type="scientific">Leadbettera azotonutricia (strain ATCC BAA-888 / DSM 13862 / ZAS-9)</name>
    <name type="common">Treponema azotonutricium</name>
    <dbReference type="NCBI Taxonomy" id="545695"/>
    <lineage>
        <taxon>Bacteria</taxon>
        <taxon>Pseudomonadati</taxon>
        <taxon>Spirochaetota</taxon>
        <taxon>Spirochaetia</taxon>
        <taxon>Spirochaetales</taxon>
        <taxon>Breznakiellaceae</taxon>
        <taxon>Leadbettera</taxon>
    </lineage>
</organism>
<dbReference type="GO" id="GO:0004016">
    <property type="term" value="F:adenylate cyclase activity"/>
    <property type="evidence" value="ECO:0007669"/>
    <property type="project" value="UniProtKB-ARBA"/>
</dbReference>
<dbReference type="InParanoid" id="F5Y8T2"/>
<keyword evidence="4" id="KW-1185">Reference proteome</keyword>
<keyword evidence="1" id="KW-0812">Transmembrane</keyword>
<keyword evidence="1" id="KW-1133">Transmembrane helix</keyword>
<protein>
    <submittedName>
        <fullName evidence="3">Adenylate/guanylate cyclase</fullName>
    </submittedName>
</protein>